<protein>
    <submittedName>
        <fullName evidence="3">Uncharacterized protein</fullName>
    </submittedName>
</protein>
<proteinExistence type="predicted"/>
<dbReference type="Proteomes" id="UP000271889">
    <property type="component" value="Unassembled WGS sequence"/>
</dbReference>
<feature type="compositionally biased region" description="Low complexity" evidence="1">
    <location>
        <begin position="137"/>
        <end position="164"/>
    </location>
</feature>
<keyword evidence="2" id="KW-0472">Membrane</keyword>
<organism evidence="3 4">
    <name type="scientific">Cylicostephanus goldi</name>
    <name type="common">Nematode worm</name>
    <dbReference type="NCBI Taxonomy" id="71465"/>
    <lineage>
        <taxon>Eukaryota</taxon>
        <taxon>Metazoa</taxon>
        <taxon>Ecdysozoa</taxon>
        <taxon>Nematoda</taxon>
        <taxon>Chromadorea</taxon>
        <taxon>Rhabditida</taxon>
        <taxon>Rhabditina</taxon>
        <taxon>Rhabditomorpha</taxon>
        <taxon>Strongyloidea</taxon>
        <taxon>Strongylidae</taxon>
        <taxon>Cylicostephanus</taxon>
    </lineage>
</organism>
<feature type="region of interest" description="Disordered" evidence="1">
    <location>
        <begin position="137"/>
        <end position="225"/>
    </location>
</feature>
<evidence type="ECO:0000256" key="2">
    <source>
        <dbReference type="SAM" id="Phobius"/>
    </source>
</evidence>
<keyword evidence="2" id="KW-0812">Transmembrane</keyword>
<evidence type="ECO:0000313" key="3">
    <source>
        <dbReference type="EMBL" id="VDK47535.1"/>
    </source>
</evidence>
<keyword evidence="4" id="KW-1185">Reference proteome</keyword>
<accession>A0A3P6R2L4</accession>
<evidence type="ECO:0000256" key="1">
    <source>
        <dbReference type="SAM" id="MobiDB-lite"/>
    </source>
</evidence>
<dbReference type="AlphaFoldDB" id="A0A3P6R2L4"/>
<feature type="compositionally biased region" description="Basic and acidic residues" evidence="1">
    <location>
        <begin position="43"/>
        <end position="82"/>
    </location>
</feature>
<dbReference type="EMBL" id="UYRV01001804">
    <property type="protein sequence ID" value="VDK47535.1"/>
    <property type="molecule type" value="Genomic_DNA"/>
</dbReference>
<feature type="transmembrane region" description="Helical" evidence="2">
    <location>
        <begin position="97"/>
        <end position="122"/>
    </location>
</feature>
<reference evidence="3 4" key="1">
    <citation type="submission" date="2018-11" db="EMBL/GenBank/DDBJ databases">
        <authorList>
            <consortium name="Pathogen Informatics"/>
        </authorList>
    </citation>
    <scope>NUCLEOTIDE SEQUENCE [LARGE SCALE GENOMIC DNA]</scope>
</reference>
<feature type="region of interest" description="Disordered" evidence="1">
    <location>
        <begin position="43"/>
        <end position="90"/>
    </location>
</feature>
<sequence>MRGELPQLHLISGVEIPDLIPDYRSTNLEEDWRKFYEEITRRFPEEKDDEKKGKDNGKKEDGDEKEDKGSTTKGDEREKQDTTESSIIKGKKRKDRVIAVAAFMGGFNALTVCAIVTFFIWYKSYVKKQKQKQVSSQAADEQASESSSTIPGAPSPVAASPARALGATPKAASSPKPVEQQSVKGFPGVSSGPPKAPAPAAPEQFVPEGIVPDPAPPPDSLDVKF</sequence>
<dbReference type="OrthoDB" id="10651565at2759"/>
<keyword evidence="2" id="KW-1133">Transmembrane helix</keyword>
<name>A0A3P6R2L4_CYLGO</name>
<gene>
    <name evidence="3" type="ORF">CGOC_LOCUS1055</name>
</gene>
<evidence type="ECO:0000313" key="4">
    <source>
        <dbReference type="Proteomes" id="UP000271889"/>
    </source>
</evidence>